<sequence length="43" mass="4344">MTSSVGEPGTAVLASRRVLGREVWLVLALSLGASGVAALISFT</sequence>
<dbReference type="GO" id="GO:0008237">
    <property type="term" value="F:metallopeptidase activity"/>
    <property type="evidence" value="ECO:0007669"/>
    <property type="project" value="UniProtKB-KW"/>
</dbReference>
<dbReference type="EMBL" id="SMKA01000453">
    <property type="protein sequence ID" value="TDC14252.1"/>
    <property type="molecule type" value="Genomic_DNA"/>
</dbReference>
<evidence type="ECO:0000256" key="1">
    <source>
        <dbReference type="SAM" id="Phobius"/>
    </source>
</evidence>
<organism evidence="2 3">
    <name type="scientific">Kribbella albertanoniae</name>
    <dbReference type="NCBI Taxonomy" id="1266829"/>
    <lineage>
        <taxon>Bacteria</taxon>
        <taxon>Bacillati</taxon>
        <taxon>Actinomycetota</taxon>
        <taxon>Actinomycetes</taxon>
        <taxon>Propionibacteriales</taxon>
        <taxon>Kribbellaceae</taxon>
        <taxon>Kribbella</taxon>
    </lineage>
</organism>
<feature type="non-terminal residue" evidence="2">
    <location>
        <position position="43"/>
    </location>
</feature>
<keyword evidence="1" id="KW-0812">Transmembrane</keyword>
<feature type="transmembrane region" description="Helical" evidence="1">
    <location>
        <begin position="23"/>
        <end position="42"/>
    </location>
</feature>
<evidence type="ECO:0000313" key="3">
    <source>
        <dbReference type="Proteomes" id="UP000295075"/>
    </source>
</evidence>
<keyword evidence="2" id="KW-0482">Metalloprotease</keyword>
<accession>A0A4R4P2S4</accession>
<keyword evidence="1" id="KW-1133">Transmembrane helix</keyword>
<comment type="caution">
    <text evidence="2">The sequence shown here is derived from an EMBL/GenBank/DDBJ whole genome shotgun (WGS) entry which is preliminary data.</text>
</comment>
<keyword evidence="1" id="KW-0472">Membrane</keyword>
<dbReference type="Proteomes" id="UP000295075">
    <property type="component" value="Unassembled WGS sequence"/>
</dbReference>
<keyword evidence="2" id="KW-0378">Hydrolase</keyword>
<reference evidence="2 3" key="1">
    <citation type="submission" date="2019-03" db="EMBL/GenBank/DDBJ databases">
        <title>Draft genome sequences of novel Actinobacteria.</title>
        <authorList>
            <person name="Sahin N."/>
            <person name="Ay H."/>
            <person name="Saygin H."/>
        </authorList>
    </citation>
    <scope>NUCLEOTIDE SEQUENCE [LARGE SCALE GENOMIC DNA]</scope>
    <source>
        <strain evidence="2 3">JCM 30547</strain>
    </source>
</reference>
<keyword evidence="3" id="KW-1185">Reference proteome</keyword>
<name>A0A4R4P2S4_9ACTN</name>
<keyword evidence="2" id="KW-0645">Protease</keyword>
<proteinExistence type="predicted"/>
<gene>
    <name evidence="2" type="ORF">E1261_43915</name>
</gene>
<evidence type="ECO:0000313" key="2">
    <source>
        <dbReference type="EMBL" id="TDC14252.1"/>
    </source>
</evidence>
<dbReference type="AlphaFoldDB" id="A0A4R4P2S4"/>
<protein>
    <submittedName>
        <fullName evidence="2">CPBP family intramembrane metalloprotease domain-containing protein</fullName>
    </submittedName>
</protein>
<dbReference type="GO" id="GO:0006508">
    <property type="term" value="P:proteolysis"/>
    <property type="evidence" value="ECO:0007669"/>
    <property type="project" value="UniProtKB-KW"/>
</dbReference>